<reference evidence="3" key="1">
    <citation type="submission" date="2009-12" db="EMBL/GenBank/DDBJ databases">
        <title>Complete sequence of Treponema azotonutricium strain ZAS-9.</title>
        <authorList>
            <person name="Tetu S.G."/>
            <person name="Matson E."/>
            <person name="Ren Q."/>
            <person name="Seshadri R."/>
            <person name="Elbourne L."/>
            <person name="Hassan K.A."/>
            <person name="Durkin A."/>
            <person name="Radune D."/>
            <person name="Mohamoud Y."/>
            <person name="Shay R."/>
            <person name="Jin S."/>
            <person name="Zhang X."/>
            <person name="Lucey K."/>
            <person name="Ballor N.R."/>
            <person name="Ottesen E."/>
            <person name="Rosenthal R."/>
            <person name="Allen A."/>
            <person name="Leadbetter J.R."/>
            <person name="Paulsen I.T."/>
        </authorList>
    </citation>
    <scope>NUCLEOTIDE SEQUENCE [LARGE SCALE GENOMIC DNA]</scope>
    <source>
        <strain evidence="3">ATCC BAA-888 / DSM 13862 / ZAS-9</strain>
    </source>
</reference>
<dbReference type="eggNOG" id="COG1430">
    <property type="taxonomic scope" value="Bacteria"/>
</dbReference>
<dbReference type="RefSeq" id="WP_015711204.1">
    <property type="nucleotide sequence ID" value="NC_015577.1"/>
</dbReference>
<dbReference type="EMBL" id="CP001841">
    <property type="protein sequence ID" value="AEF81714.1"/>
    <property type="molecule type" value="Genomic_DNA"/>
</dbReference>
<organism evidence="2 3">
    <name type="scientific">Leadbettera azotonutricia (strain ATCC BAA-888 / DSM 13862 / ZAS-9)</name>
    <name type="common">Treponema azotonutricium</name>
    <dbReference type="NCBI Taxonomy" id="545695"/>
    <lineage>
        <taxon>Bacteria</taxon>
        <taxon>Pseudomonadati</taxon>
        <taxon>Spirochaetota</taxon>
        <taxon>Spirochaetia</taxon>
        <taxon>Spirochaetales</taxon>
        <taxon>Breznakiellaceae</taxon>
        <taxon>Leadbettera</taxon>
    </lineage>
</organism>
<dbReference type="KEGG" id="taz:TREAZ_0763"/>
<evidence type="ECO:0000313" key="3">
    <source>
        <dbReference type="Proteomes" id="UP000009222"/>
    </source>
</evidence>
<name>F5YA70_LEAAZ</name>
<dbReference type="STRING" id="545695.TREAZ_0763"/>
<evidence type="ECO:0000256" key="1">
    <source>
        <dbReference type="SAM" id="SignalP"/>
    </source>
</evidence>
<dbReference type="PROSITE" id="PS51257">
    <property type="entry name" value="PROKAR_LIPOPROTEIN"/>
    <property type="match status" value="1"/>
</dbReference>
<keyword evidence="2" id="KW-0449">Lipoprotein</keyword>
<dbReference type="Gene3D" id="2.60.120.1140">
    <property type="entry name" value="Protein of unknown function DUF192"/>
    <property type="match status" value="1"/>
</dbReference>
<dbReference type="PANTHER" id="PTHR37953">
    <property type="entry name" value="UPF0127 PROTEIN MJ1496"/>
    <property type="match status" value="1"/>
</dbReference>
<gene>
    <name evidence="2" type="ordered locus">TREAZ_0763</name>
</gene>
<dbReference type="OrthoDB" id="5526466at2"/>
<keyword evidence="3" id="KW-1185">Reference proteome</keyword>
<evidence type="ECO:0000313" key="2">
    <source>
        <dbReference type="EMBL" id="AEF81714.1"/>
    </source>
</evidence>
<dbReference type="InParanoid" id="F5YA70"/>
<feature type="signal peptide" evidence="1">
    <location>
        <begin position="1"/>
        <end position="27"/>
    </location>
</feature>
<dbReference type="HOGENOM" id="CLU_097039_0_2_12"/>
<feature type="chain" id="PRO_5003331628" evidence="1">
    <location>
        <begin position="28"/>
        <end position="152"/>
    </location>
</feature>
<dbReference type="PANTHER" id="PTHR37953:SF1">
    <property type="entry name" value="UPF0127 PROTEIN MJ1496"/>
    <property type="match status" value="1"/>
</dbReference>
<dbReference type="Proteomes" id="UP000009222">
    <property type="component" value="Chromosome"/>
</dbReference>
<protein>
    <submittedName>
        <fullName evidence="2">Putative lipoprotein</fullName>
    </submittedName>
</protein>
<dbReference type="InterPro" id="IPR003795">
    <property type="entry name" value="DUF192"/>
</dbReference>
<keyword evidence="1" id="KW-0732">Signal</keyword>
<dbReference type="AlphaFoldDB" id="F5YA70"/>
<accession>F5YA70</accession>
<proteinExistence type="predicted"/>
<dbReference type="InterPro" id="IPR038695">
    <property type="entry name" value="Saro_0823-like_sf"/>
</dbReference>
<reference evidence="2 3" key="2">
    <citation type="journal article" date="2011" name="ISME J.">
        <title>RNA-seq reveals cooperative metabolic interactions between two termite-gut spirochete species in co-culture.</title>
        <authorList>
            <person name="Rosenthal A.Z."/>
            <person name="Matson E.G."/>
            <person name="Eldar A."/>
            <person name="Leadbetter J.R."/>
        </authorList>
    </citation>
    <scope>NUCLEOTIDE SEQUENCE [LARGE SCALE GENOMIC DNA]</scope>
    <source>
        <strain evidence="3">ATCC BAA-888 / DSM 13862 / ZAS-9</strain>
    </source>
</reference>
<dbReference type="Pfam" id="PF02643">
    <property type="entry name" value="DUF192"/>
    <property type="match status" value="1"/>
</dbReference>
<sequence>MIFKSRFYVRLCLLALIAVSITTGCSAQGNIKFEKRDLTIEGAGGQVAMTIEIARSDEERSRGLMFRKELKDGEGMLFIFERDQVLSFWMKDTLIPLSIAFVSADGRIIEIRDMEPRNLNAVRSSRSARYALEAPQGWFARAGLAPGDKLKL</sequence>